<reference evidence="4" key="1">
    <citation type="submission" date="2020-07" db="EMBL/GenBank/DDBJ databases">
        <title>Complete genome sequencing of Clostridia bacterium strain 12CBH8.</title>
        <authorList>
            <person name="Sakamoto M."/>
            <person name="Murakami T."/>
            <person name="Mori H."/>
        </authorList>
    </citation>
    <scope>NUCLEOTIDE SEQUENCE [LARGE SCALE GENOMIC DNA]</scope>
    <source>
        <strain evidence="4">12CBH8</strain>
    </source>
</reference>
<dbReference type="RefSeq" id="WP_215533470.1">
    <property type="nucleotide sequence ID" value="NZ_AP023321.1"/>
</dbReference>
<evidence type="ECO:0000313" key="4">
    <source>
        <dbReference type="Proteomes" id="UP000593890"/>
    </source>
</evidence>
<accession>A0A7I8CZE2</accession>
<keyword evidence="1" id="KW-0472">Membrane</keyword>
<evidence type="ECO:0000259" key="2">
    <source>
        <dbReference type="Pfam" id="PF14300"/>
    </source>
</evidence>
<keyword evidence="1" id="KW-1133">Transmembrane helix</keyword>
<proteinExistence type="predicted"/>
<organism evidence="3 4">
    <name type="scientific">Solibaculum mannosilyticum</name>
    <dbReference type="NCBI Taxonomy" id="2780922"/>
    <lineage>
        <taxon>Bacteria</taxon>
        <taxon>Bacillati</taxon>
        <taxon>Bacillota</taxon>
        <taxon>Clostridia</taxon>
        <taxon>Eubacteriales</taxon>
        <taxon>Oscillospiraceae</taxon>
        <taxon>Solibaculum</taxon>
    </lineage>
</organism>
<name>A0A7I8CZE2_9FIRM</name>
<gene>
    <name evidence="3" type="ORF">C12CBH8_04960</name>
</gene>
<sequence length="223" mass="25257">MAGKRGLSGWIIAAAAVSSAAAVCLFMGQKEKKRQRRRQESIMRPEDQYHRMTEELFDSTPHAQLYEAATANIRARLERADDKQRAIAQLTEQQGTIYVISVVEKEIATGGLRAFYSHESSIYSNTAPVCFETVGLTQYAQILRQANSLYENGPVGDELYHQFSKLNRQLDDLRASLSIAEWCGDYIRANREAFLDSNRQLHNVTFLQDSYASPQEEPVKQSM</sequence>
<keyword evidence="1" id="KW-0812">Transmembrane</keyword>
<evidence type="ECO:0000256" key="1">
    <source>
        <dbReference type="SAM" id="Phobius"/>
    </source>
</evidence>
<dbReference type="Proteomes" id="UP000593890">
    <property type="component" value="Chromosome"/>
</dbReference>
<dbReference type="KEGG" id="sman:C12CBH8_04960"/>
<evidence type="ECO:0000313" key="3">
    <source>
        <dbReference type="EMBL" id="BCI59857.1"/>
    </source>
</evidence>
<dbReference type="Pfam" id="PF14300">
    <property type="entry name" value="DMP19"/>
    <property type="match status" value="1"/>
</dbReference>
<feature type="transmembrane region" description="Helical" evidence="1">
    <location>
        <begin position="6"/>
        <end position="28"/>
    </location>
</feature>
<dbReference type="EMBL" id="AP023321">
    <property type="protein sequence ID" value="BCI59857.1"/>
    <property type="molecule type" value="Genomic_DNA"/>
</dbReference>
<feature type="domain" description="DNA mimic protein DMP19 C-terminal" evidence="2">
    <location>
        <begin position="89"/>
        <end position="190"/>
    </location>
</feature>
<dbReference type="InterPro" id="IPR025402">
    <property type="entry name" value="DMP19_C"/>
</dbReference>
<dbReference type="AlphaFoldDB" id="A0A7I8CZE2"/>
<protein>
    <recommendedName>
        <fullName evidence="2">DNA mimic protein DMP19 C-terminal domain-containing protein</fullName>
    </recommendedName>
</protein>
<dbReference type="Gene3D" id="1.20.1420.60">
    <property type="match status" value="1"/>
</dbReference>
<keyword evidence="4" id="KW-1185">Reference proteome</keyword>